<evidence type="ECO:0000313" key="3">
    <source>
        <dbReference type="Proteomes" id="UP001155241"/>
    </source>
</evidence>
<dbReference type="Pfam" id="PF15887">
    <property type="entry name" value="Peptidase_Mx"/>
    <property type="match status" value="1"/>
</dbReference>
<dbReference type="AlphaFoldDB" id="A0A9X2JHZ4"/>
<protein>
    <submittedName>
        <fullName evidence="2">Zinc-binding peptidase</fullName>
    </submittedName>
</protein>
<comment type="caution">
    <text evidence="2">The sequence shown here is derived from an EMBL/GenBank/DDBJ whole genome shotgun (WGS) entry which is preliminary data.</text>
</comment>
<dbReference type="Pfam" id="PF10005">
    <property type="entry name" value="Zn_ribbon_DZR_6"/>
    <property type="match status" value="1"/>
</dbReference>
<dbReference type="PIRSF" id="PIRSF012641">
    <property type="entry name" value="UCP012641"/>
    <property type="match status" value="1"/>
</dbReference>
<sequence>MKTYTCQCGTPLFFGNRQCVECGLDAGWCDVCSETAAVSPEGTCVSCGTSVVPCANRTTYDVCNCFVDASLAEPGTLCRSCGMTTMVPDTSLPANVRRWALLEAAKRRLLYDFRTVGYPDDQLTALPPLAFRFLSDTPDKHVVTGHANGVITINTSEADPVHRESTRQQFGEPHRTLIGHMRHETGHFFWMREIEGRRDAEATRLFGDADANPYAETMKQYYEQGPPEDWNEQFISTYAASHPWEDFAETYAFYLDMRAVLDTLRWNAPEQVQDLGDDLPSMLATYCSAGIVLNEINRTMGLTDLVPEVVPPAVVSKLQFVHDVFESLRTGVVSQS</sequence>
<organism evidence="2 3">
    <name type="scientific">Aeoliella straminimaris</name>
    <dbReference type="NCBI Taxonomy" id="2954799"/>
    <lineage>
        <taxon>Bacteria</taxon>
        <taxon>Pseudomonadati</taxon>
        <taxon>Planctomycetota</taxon>
        <taxon>Planctomycetia</taxon>
        <taxon>Pirellulales</taxon>
        <taxon>Lacipirellulaceae</taxon>
        <taxon>Aeoliella</taxon>
    </lineage>
</organism>
<feature type="domain" description="Zinc-ribbon" evidence="1">
    <location>
        <begin position="4"/>
        <end position="91"/>
    </location>
</feature>
<evidence type="ECO:0000313" key="2">
    <source>
        <dbReference type="EMBL" id="MCO6045987.1"/>
    </source>
</evidence>
<keyword evidence="3" id="KW-1185">Reference proteome</keyword>
<name>A0A9X2JHZ4_9BACT</name>
<proteinExistence type="predicted"/>
<dbReference type="InterPro" id="IPR011201">
    <property type="entry name" value="Zinc-ribbon_6_bact"/>
</dbReference>
<dbReference type="InterPro" id="IPR031321">
    <property type="entry name" value="UCP012641"/>
</dbReference>
<dbReference type="Proteomes" id="UP001155241">
    <property type="component" value="Unassembled WGS sequence"/>
</dbReference>
<gene>
    <name evidence="2" type="ORF">NG895_18975</name>
</gene>
<reference evidence="2" key="1">
    <citation type="submission" date="2022-06" db="EMBL/GenBank/DDBJ databases">
        <title>Aeoliella straminimaris, a novel planctomycete from sediments.</title>
        <authorList>
            <person name="Vitorino I.R."/>
            <person name="Lage O.M."/>
        </authorList>
    </citation>
    <scope>NUCLEOTIDE SEQUENCE</scope>
    <source>
        <strain evidence="2">ICT_H6.2</strain>
    </source>
</reference>
<dbReference type="EMBL" id="JAMXLR010000064">
    <property type="protein sequence ID" value="MCO6045987.1"/>
    <property type="molecule type" value="Genomic_DNA"/>
</dbReference>
<evidence type="ECO:0000259" key="1">
    <source>
        <dbReference type="Pfam" id="PF10005"/>
    </source>
</evidence>
<accession>A0A9X2JHZ4</accession>
<dbReference type="RefSeq" id="WP_252854103.1">
    <property type="nucleotide sequence ID" value="NZ_JAMXLR010000064.1"/>
</dbReference>
<dbReference type="Gene3D" id="3.40.390.70">
    <property type="match status" value="1"/>
</dbReference>